<evidence type="ECO:0000313" key="3">
    <source>
        <dbReference type="Proteomes" id="UP000064920"/>
    </source>
</evidence>
<dbReference type="PANTHER" id="PTHR37953:SF1">
    <property type="entry name" value="UPF0127 PROTEIN MJ1496"/>
    <property type="match status" value="1"/>
</dbReference>
<reference evidence="3" key="1">
    <citation type="submission" date="2015-05" db="EMBL/GenBank/DDBJ databases">
        <authorList>
            <person name="Oh H.-M."/>
            <person name="Yang J.-A."/>
            <person name="Cho J.-C."/>
            <person name="Kang I."/>
        </authorList>
    </citation>
    <scope>NUCLEOTIDE SEQUENCE [LARGE SCALE GENOMIC DNA]</scope>
    <source>
        <strain evidence="3">IMCC 12053</strain>
    </source>
</reference>
<dbReference type="AlphaFoldDB" id="A0A0N9ZGK1"/>
<dbReference type="PANTHER" id="PTHR37953">
    <property type="entry name" value="UPF0127 PROTEIN MJ1496"/>
    <property type="match status" value="1"/>
</dbReference>
<organism evidence="2 3">
    <name type="scientific">Celeribacter marinus</name>
    <dbReference type="NCBI Taxonomy" id="1397108"/>
    <lineage>
        <taxon>Bacteria</taxon>
        <taxon>Pseudomonadati</taxon>
        <taxon>Pseudomonadota</taxon>
        <taxon>Alphaproteobacteria</taxon>
        <taxon>Rhodobacterales</taxon>
        <taxon>Roseobacteraceae</taxon>
        <taxon>Celeribacter</taxon>
    </lineage>
</organism>
<dbReference type="Gene3D" id="2.60.120.1140">
    <property type="entry name" value="Protein of unknown function DUF192"/>
    <property type="match status" value="1"/>
</dbReference>
<evidence type="ECO:0000256" key="1">
    <source>
        <dbReference type="SAM" id="SignalP"/>
    </source>
</evidence>
<dbReference type="RefSeq" id="WP_082389138.1">
    <property type="nucleotide sequence ID" value="NZ_CP012023.1"/>
</dbReference>
<dbReference type="KEGG" id="cmar:IMCC12053_2141"/>
<feature type="chain" id="PRO_5006042040" evidence="1">
    <location>
        <begin position="35"/>
        <end position="170"/>
    </location>
</feature>
<name>A0A0N9ZGK1_9RHOB</name>
<dbReference type="Pfam" id="PF02643">
    <property type="entry name" value="DUF192"/>
    <property type="match status" value="1"/>
</dbReference>
<dbReference type="InterPro" id="IPR038695">
    <property type="entry name" value="Saro_0823-like_sf"/>
</dbReference>
<dbReference type="PATRIC" id="fig|1397108.4.peg.2195"/>
<gene>
    <name evidence="2" type="ORF">IMCC12053_2141</name>
</gene>
<dbReference type="Proteomes" id="UP000064920">
    <property type="component" value="Chromosome"/>
</dbReference>
<protein>
    <submittedName>
        <fullName evidence="2">Exported protein</fullName>
    </submittedName>
</protein>
<dbReference type="STRING" id="1397108.IMCC12053_2141"/>
<evidence type="ECO:0000313" key="2">
    <source>
        <dbReference type="EMBL" id="ALI56088.1"/>
    </source>
</evidence>
<accession>A0A0N9ZGK1</accession>
<dbReference type="InterPro" id="IPR003795">
    <property type="entry name" value="DUF192"/>
</dbReference>
<dbReference type="EMBL" id="CP012023">
    <property type="protein sequence ID" value="ALI56088.1"/>
    <property type="molecule type" value="Genomic_DNA"/>
</dbReference>
<feature type="signal peptide" evidence="1">
    <location>
        <begin position="1"/>
        <end position="34"/>
    </location>
</feature>
<keyword evidence="1" id="KW-0732">Signal</keyword>
<dbReference type="OrthoDB" id="9808290at2"/>
<sequence>MKTSTKSTSDFIRNWVIAGAALCVGGFYASHAQAQPCAFDQAVVSGDFGTVRFAVEVADDAGERAQGLMHREQMPRFSGMLFVYERPGRAAFWMKNTLIPLDMLFVDERGVVTRIHENAVPLDLTAIEGGDAVFAVLEINGGLAAQLGLQAGDTLRHPAFGPDAAAPCDP</sequence>
<proteinExistence type="predicted"/>
<keyword evidence="3" id="KW-1185">Reference proteome</keyword>